<reference evidence="2 3" key="1">
    <citation type="journal article" date="2021" name="Elife">
        <title>Chloroplast acquisition without the gene transfer in kleptoplastic sea slugs, Plakobranchus ocellatus.</title>
        <authorList>
            <person name="Maeda T."/>
            <person name="Takahashi S."/>
            <person name="Yoshida T."/>
            <person name="Shimamura S."/>
            <person name="Takaki Y."/>
            <person name="Nagai Y."/>
            <person name="Toyoda A."/>
            <person name="Suzuki Y."/>
            <person name="Arimoto A."/>
            <person name="Ishii H."/>
            <person name="Satoh N."/>
            <person name="Nishiyama T."/>
            <person name="Hasebe M."/>
            <person name="Maruyama T."/>
            <person name="Minagawa J."/>
            <person name="Obokata J."/>
            <person name="Shigenobu S."/>
        </authorList>
    </citation>
    <scope>NUCLEOTIDE SEQUENCE [LARGE SCALE GENOMIC DNA]</scope>
</reference>
<evidence type="ECO:0000313" key="2">
    <source>
        <dbReference type="EMBL" id="GFS02832.1"/>
    </source>
</evidence>
<feature type="region of interest" description="Disordered" evidence="1">
    <location>
        <begin position="87"/>
        <end position="167"/>
    </location>
</feature>
<organism evidence="2 3">
    <name type="scientific">Elysia marginata</name>
    <dbReference type="NCBI Taxonomy" id="1093978"/>
    <lineage>
        <taxon>Eukaryota</taxon>
        <taxon>Metazoa</taxon>
        <taxon>Spiralia</taxon>
        <taxon>Lophotrochozoa</taxon>
        <taxon>Mollusca</taxon>
        <taxon>Gastropoda</taxon>
        <taxon>Heterobranchia</taxon>
        <taxon>Euthyneura</taxon>
        <taxon>Panpulmonata</taxon>
        <taxon>Sacoglossa</taxon>
        <taxon>Placobranchoidea</taxon>
        <taxon>Plakobranchidae</taxon>
        <taxon>Elysia</taxon>
    </lineage>
</organism>
<proteinExistence type="predicted"/>
<evidence type="ECO:0000313" key="3">
    <source>
        <dbReference type="Proteomes" id="UP000762676"/>
    </source>
</evidence>
<dbReference type="AlphaFoldDB" id="A0AAV4I1K9"/>
<feature type="compositionally biased region" description="Low complexity" evidence="1">
    <location>
        <begin position="158"/>
        <end position="167"/>
    </location>
</feature>
<sequence>MTKRRLAESRSRTSDLSVLMPSVCHYTTSPKKPQCKKNLVTCSGFNDYHSELLCSEVVGFSVFILILACFYRLETEKSATQDFLKFKEEEEEQQQQQQRHEKQEEEEEKQQQQQQRQHAKQEEEEEQQQQQQKQLAKQEEEAEEEQQQQAKQEEEEQQQQVKQEAQE</sequence>
<accession>A0AAV4I1K9</accession>
<comment type="caution">
    <text evidence="2">The sequence shown here is derived from an EMBL/GenBank/DDBJ whole genome shotgun (WGS) entry which is preliminary data.</text>
</comment>
<keyword evidence="3" id="KW-1185">Reference proteome</keyword>
<name>A0AAV4I1K9_9GAST</name>
<evidence type="ECO:0000256" key="1">
    <source>
        <dbReference type="SAM" id="MobiDB-lite"/>
    </source>
</evidence>
<dbReference type="EMBL" id="BMAT01012965">
    <property type="protein sequence ID" value="GFS02832.1"/>
    <property type="molecule type" value="Genomic_DNA"/>
</dbReference>
<gene>
    <name evidence="2" type="ORF">ElyMa_006454500</name>
</gene>
<protein>
    <submittedName>
        <fullName evidence="2">Uncharacterized protein</fullName>
    </submittedName>
</protein>
<dbReference type="Proteomes" id="UP000762676">
    <property type="component" value="Unassembled WGS sequence"/>
</dbReference>